<accession>A0ABS5U7F9</accession>
<evidence type="ECO:0000256" key="3">
    <source>
        <dbReference type="PROSITE-ProRule" id="PRU00339"/>
    </source>
</evidence>
<dbReference type="Pfam" id="PF13432">
    <property type="entry name" value="TPR_16"/>
    <property type="match status" value="3"/>
</dbReference>
<dbReference type="Proteomes" id="UP000784128">
    <property type="component" value="Unassembled WGS sequence"/>
</dbReference>
<dbReference type="RefSeq" id="WP_214297506.1">
    <property type="nucleotide sequence ID" value="NZ_JAHDYS010000005.1"/>
</dbReference>
<feature type="repeat" description="TPR" evidence="3">
    <location>
        <begin position="48"/>
        <end position="81"/>
    </location>
</feature>
<feature type="repeat" description="TPR" evidence="3">
    <location>
        <begin position="253"/>
        <end position="286"/>
    </location>
</feature>
<sequence>MDSKTENQAAHNQVVQLTKRASQLLKNRNYAEARTSFEEALELAPDDPYILTGIGDALRQQKSFSGATVHYRRVLEIDPKNVFALRGLGDALRGQRLYLEAISCWKKYLQLRNHRDIFVLTRIADSYKTVNDDESSLIYYKKALALDGCDRYALMGLADLYHKKGQAASAVEHYEKALANGVTLINVLTIVAKLHWSLGNHEQAKLYFDKTLSRDPDNSYALYGLGNYFRWKCDYRKAIAVWEKILEKNSGTVNLMTRIGDAYRNLGEFDAAERAFRKNLDIAYDKFTMVGILKLYCLQGRLEEACGCYDELLRHEGEDNRFLDDVVALLIKHKTHDRALHLLRHAVQQHGISSLVGQVAAERIKNLEIMALERK</sequence>
<dbReference type="SUPFAM" id="SSF81901">
    <property type="entry name" value="HCP-like"/>
    <property type="match status" value="1"/>
</dbReference>
<gene>
    <name evidence="4" type="ORF">KJB30_07395</name>
</gene>
<keyword evidence="1" id="KW-0677">Repeat</keyword>
<evidence type="ECO:0000313" key="4">
    <source>
        <dbReference type="EMBL" id="MBT1071602.1"/>
    </source>
</evidence>
<evidence type="ECO:0000256" key="2">
    <source>
        <dbReference type="ARBA" id="ARBA00022803"/>
    </source>
</evidence>
<dbReference type="InterPro" id="IPR051685">
    <property type="entry name" value="Ycf3/AcsC/BcsC/TPR_MFPF"/>
</dbReference>
<protein>
    <submittedName>
        <fullName evidence="4">Tetratricopeptide repeat protein</fullName>
    </submittedName>
</protein>
<dbReference type="PANTHER" id="PTHR44943">
    <property type="entry name" value="CELLULOSE SYNTHASE OPERON PROTEIN C"/>
    <property type="match status" value="1"/>
</dbReference>
<dbReference type="InterPro" id="IPR019734">
    <property type="entry name" value="TPR_rpt"/>
</dbReference>
<dbReference type="EMBL" id="JAHDYS010000005">
    <property type="protein sequence ID" value="MBT1071602.1"/>
    <property type="molecule type" value="Genomic_DNA"/>
</dbReference>
<keyword evidence="2 3" id="KW-0802">TPR repeat</keyword>
<feature type="repeat" description="TPR" evidence="3">
    <location>
        <begin position="185"/>
        <end position="218"/>
    </location>
</feature>
<dbReference type="SUPFAM" id="SSF48452">
    <property type="entry name" value="TPR-like"/>
    <property type="match status" value="1"/>
</dbReference>
<dbReference type="PROSITE" id="PS50005">
    <property type="entry name" value="TPR"/>
    <property type="match status" value="4"/>
</dbReference>
<organism evidence="4 5">
    <name type="scientific">Pelotalea chapellei</name>
    <dbReference type="NCBI Taxonomy" id="44671"/>
    <lineage>
        <taxon>Bacteria</taxon>
        <taxon>Pseudomonadati</taxon>
        <taxon>Thermodesulfobacteriota</taxon>
        <taxon>Desulfuromonadia</taxon>
        <taxon>Geobacterales</taxon>
        <taxon>Geobacteraceae</taxon>
        <taxon>Pelotalea</taxon>
    </lineage>
</organism>
<comment type="caution">
    <text evidence="4">The sequence shown here is derived from an EMBL/GenBank/DDBJ whole genome shotgun (WGS) entry which is preliminary data.</text>
</comment>
<proteinExistence type="predicted"/>
<evidence type="ECO:0000256" key="1">
    <source>
        <dbReference type="ARBA" id="ARBA00022737"/>
    </source>
</evidence>
<dbReference type="Gene3D" id="1.25.40.10">
    <property type="entry name" value="Tetratricopeptide repeat domain"/>
    <property type="match status" value="3"/>
</dbReference>
<reference evidence="4 5" key="1">
    <citation type="submission" date="2021-05" db="EMBL/GenBank/DDBJ databases">
        <title>The draft genome of Geobacter chapellei DSM 13688.</title>
        <authorList>
            <person name="Xu Z."/>
            <person name="Masuda Y."/>
            <person name="Itoh H."/>
            <person name="Senoo K."/>
        </authorList>
    </citation>
    <scope>NUCLEOTIDE SEQUENCE [LARGE SCALE GENOMIC DNA]</scope>
    <source>
        <strain evidence="4 5">DSM 13688</strain>
    </source>
</reference>
<dbReference type="Pfam" id="PF13181">
    <property type="entry name" value="TPR_8"/>
    <property type="match status" value="1"/>
</dbReference>
<feature type="repeat" description="TPR" evidence="3">
    <location>
        <begin position="14"/>
        <end position="47"/>
    </location>
</feature>
<dbReference type="InterPro" id="IPR011990">
    <property type="entry name" value="TPR-like_helical_dom_sf"/>
</dbReference>
<dbReference type="PANTHER" id="PTHR44943:SF8">
    <property type="entry name" value="TPR REPEAT-CONTAINING PROTEIN MJ0263"/>
    <property type="match status" value="1"/>
</dbReference>
<evidence type="ECO:0000313" key="5">
    <source>
        <dbReference type="Proteomes" id="UP000784128"/>
    </source>
</evidence>
<dbReference type="SMART" id="SM00028">
    <property type="entry name" value="TPR"/>
    <property type="match status" value="8"/>
</dbReference>
<name>A0ABS5U7F9_9BACT</name>
<keyword evidence="5" id="KW-1185">Reference proteome</keyword>